<dbReference type="InterPro" id="IPR008323">
    <property type="entry name" value="UCP033563"/>
</dbReference>
<accession>A0A6J6HL85</accession>
<dbReference type="Pfam" id="PF06245">
    <property type="entry name" value="DUF1015"/>
    <property type="match status" value="1"/>
</dbReference>
<dbReference type="PANTHER" id="PTHR36454">
    <property type="entry name" value="LMO2823 PROTEIN"/>
    <property type="match status" value="1"/>
</dbReference>
<protein>
    <submittedName>
        <fullName evidence="1">Unannotated protein</fullName>
    </submittedName>
</protein>
<gene>
    <name evidence="1" type="ORF">UFOPK1835_01155</name>
</gene>
<dbReference type="PANTHER" id="PTHR36454:SF1">
    <property type="entry name" value="DUF1015 DOMAIN-CONTAINING PROTEIN"/>
    <property type="match status" value="1"/>
</dbReference>
<sequence length="400" mass="43544">MPRFEPFRGIRYNTTESNPVEVTAPPYDVISPAQRAELLLASPANVVRIDLPVADPVRPEMDPYVDAAEVFAEWRNSGILAEDPDPSFTVYRMEATDEDGISRHTTGVIGAMQLSRPGEDGILPHEFTTPKAKSDRLDLLRSTVANLSPVWGLSPSAGLTALLETHDEPLARFNVDDVTHTVWRITEPSRVAAISDAVSAHPIVIADGHHRYETSLAYRDERRIADGGDAGGAESVLCFVVELVDDELTVGPIHRLVSGLPEGFDVIAALEPFFEIGEFEITGTRTVRRLEEAGGLALVLPDRTALLRPRAEVIAAARDLDTSRLDIALAALPEPTVVYQHGIRNVVGRVASGEAQVGFLLRPATVAQIVEIAHGGERMPPKTTFFSPKPRTGVVFRDLH</sequence>
<evidence type="ECO:0000313" key="1">
    <source>
        <dbReference type="EMBL" id="CAB4612085.1"/>
    </source>
</evidence>
<organism evidence="1">
    <name type="scientific">freshwater metagenome</name>
    <dbReference type="NCBI Taxonomy" id="449393"/>
    <lineage>
        <taxon>unclassified sequences</taxon>
        <taxon>metagenomes</taxon>
        <taxon>ecological metagenomes</taxon>
    </lineage>
</organism>
<dbReference type="EMBL" id="CAEZUP010000046">
    <property type="protein sequence ID" value="CAB4612085.1"/>
    <property type="molecule type" value="Genomic_DNA"/>
</dbReference>
<reference evidence="1" key="1">
    <citation type="submission" date="2020-05" db="EMBL/GenBank/DDBJ databases">
        <authorList>
            <person name="Chiriac C."/>
            <person name="Salcher M."/>
            <person name="Ghai R."/>
            <person name="Kavagutti S V."/>
        </authorList>
    </citation>
    <scope>NUCLEOTIDE SEQUENCE</scope>
</reference>
<proteinExistence type="predicted"/>
<dbReference type="AlphaFoldDB" id="A0A6J6HL85"/>
<name>A0A6J6HL85_9ZZZZ</name>